<evidence type="ECO:0000313" key="1">
    <source>
        <dbReference type="EMBL" id="GCE76272.1"/>
    </source>
</evidence>
<dbReference type="InterPro" id="IPR042099">
    <property type="entry name" value="ANL_N_sf"/>
</dbReference>
<proteinExistence type="predicted"/>
<dbReference type="SUPFAM" id="SSF56801">
    <property type="entry name" value="Acetyl-CoA synthetase-like"/>
    <property type="match status" value="1"/>
</dbReference>
<keyword evidence="2" id="KW-1185">Reference proteome</keyword>
<accession>A0A402DQ49</accession>
<dbReference type="Gene3D" id="3.40.50.12780">
    <property type="entry name" value="N-terminal domain of ligase-like"/>
    <property type="match status" value="1"/>
</dbReference>
<dbReference type="Proteomes" id="UP000289954">
    <property type="component" value="Unassembled WGS sequence"/>
</dbReference>
<evidence type="ECO:0000313" key="2">
    <source>
        <dbReference type="Proteomes" id="UP000289954"/>
    </source>
</evidence>
<protein>
    <submittedName>
        <fullName evidence="1">TIGR03089 family protein</fullName>
    </submittedName>
</protein>
<comment type="caution">
    <text evidence="1">The sequence shown here is derived from an EMBL/GenBank/DDBJ whole genome shotgun (WGS) entry which is preliminary data.</text>
</comment>
<dbReference type="EMBL" id="BIMR01000086">
    <property type="protein sequence ID" value="GCE76272.1"/>
    <property type="molecule type" value="Genomic_DNA"/>
</dbReference>
<dbReference type="InterPro" id="IPR017523">
    <property type="entry name" value="Rv3268"/>
</dbReference>
<organism evidence="1 2">
    <name type="scientific">Cellulomonas biazotea</name>
    <dbReference type="NCBI Taxonomy" id="1709"/>
    <lineage>
        <taxon>Bacteria</taxon>
        <taxon>Bacillati</taxon>
        <taxon>Actinomycetota</taxon>
        <taxon>Actinomycetes</taxon>
        <taxon>Micrococcales</taxon>
        <taxon>Cellulomonadaceae</taxon>
        <taxon>Cellulomonas</taxon>
    </lineage>
</organism>
<dbReference type="AlphaFoldDB" id="A0A402DQ49"/>
<name>A0A402DQ49_9CELL</name>
<sequence>MWHTGEYGVSLYAGSVPVTTIADLTALLHREPGRPRLTWYGDDGERVELSGAVLDNWVSKTTNLLVEEFDAEPGTRVLLDLPGHWRTVVWAFAAWRTGACVVLADPAGGSPADVVVTDRPDRHSHGGQVVAVSLPALARRFDGDLPAGAVDAASAVMTYGDAIGWVPAVDPASPALVGPTGSTSHADLLADAVTAAAPQPGARTALVATGADVVTRVAAVLAVDGSVVLVTEGLAATLRADDERRTRLLGSERVDDPRL</sequence>
<reference evidence="1 2" key="1">
    <citation type="submission" date="2019-01" db="EMBL/GenBank/DDBJ databases">
        <title>Draft genome sequence of Cellulomonas takizawaensis strain TKZ-21.</title>
        <authorList>
            <person name="Yamamura H."/>
            <person name="Hayashi T."/>
            <person name="Hamada M."/>
            <person name="Serisawa Y."/>
            <person name="Matsuyama K."/>
            <person name="Nakagawa Y."/>
            <person name="Otoguro M."/>
            <person name="Yanagida F."/>
            <person name="Hayakawa M."/>
        </authorList>
    </citation>
    <scope>NUCLEOTIDE SEQUENCE [LARGE SCALE GENOMIC DNA]</scope>
    <source>
        <strain evidence="1 2">NBRC12680</strain>
    </source>
</reference>
<gene>
    <name evidence="1" type="ORF">CBZ_13280</name>
</gene>
<dbReference type="NCBIfam" id="TIGR03089">
    <property type="entry name" value="TIGR03089 family protein"/>
    <property type="match status" value="1"/>
</dbReference>